<comment type="caution">
    <text evidence="3">The sequence shown here is derived from an EMBL/GenBank/DDBJ whole genome shotgun (WGS) entry which is preliminary data.</text>
</comment>
<dbReference type="Pfam" id="PF02458">
    <property type="entry name" value="Transferase"/>
    <property type="match status" value="2"/>
</dbReference>
<evidence type="ECO:0008006" key="5">
    <source>
        <dbReference type="Google" id="ProtNLM"/>
    </source>
</evidence>
<sequence>MASSSALKFTVRRKPAVLLTPAAPTPRELKPLSDVDDQDGLRFLIANIFFFERRHSGRDVDDPVPVLRDAIARALVHYYPLAGRLRELEGKKLAVDCTGEGVLFVEADADDVRLEQFGARPPFPGVDELLFDLPGSCEILHAPLLHFQVTRLACGGFVLAFKIHHTMVDGQGVVQFMEAVAELARGAAVPTVRPVWGRELLMAPCNDTAPLRFAHREFDPLPEPDMNRPAMVHRSFFFGPTEAAAVRSHLPPALRRIASTFDVLMGFLWRCRTAALAPPDKEEMRLLFTTSLALVHAYLVSDVSKAGFDGIDVGWGKPVYGGPMRCSLDTTPVICSFLTPAKNTIGEKGIILPLCLPAPAMDKFVEEMSYLLRPSDHVTAQPNNISPVIKAAL</sequence>
<dbReference type="InterPro" id="IPR050898">
    <property type="entry name" value="Plant_acyltransferase"/>
</dbReference>
<protein>
    <recommendedName>
        <fullName evidence="5">Benzyl alcohol O-benzoyltransferase</fullName>
    </recommendedName>
</protein>
<evidence type="ECO:0000256" key="1">
    <source>
        <dbReference type="ARBA" id="ARBA00009861"/>
    </source>
</evidence>
<dbReference type="PANTHER" id="PTHR31147">
    <property type="entry name" value="ACYL TRANSFERASE 4"/>
    <property type="match status" value="1"/>
</dbReference>
<dbReference type="EMBL" id="JAUUTY010000004">
    <property type="protein sequence ID" value="KAK1653409.1"/>
    <property type="molecule type" value="Genomic_DNA"/>
</dbReference>
<dbReference type="InterPro" id="IPR023213">
    <property type="entry name" value="CAT-like_dom_sf"/>
</dbReference>
<proteinExistence type="inferred from homology"/>
<dbReference type="Proteomes" id="UP001231189">
    <property type="component" value="Unassembled WGS sequence"/>
</dbReference>
<keyword evidence="2" id="KW-0808">Transferase</keyword>
<evidence type="ECO:0000313" key="3">
    <source>
        <dbReference type="EMBL" id="KAK1653409.1"/>
    </source>
</evidence>
<dbReference type="SUPFAM" id="SSF52777">
    <property type="entry name" value="CoA-dependent acyltransferases"/>
    <property type="match status" value="1"/>
</dbReference>
<reference evidence="3" key="1">
    <citation type="submission" date="2023-07" db="EMBL/GenBank/DDBJ databases">
        <title>A chromosome-level genome assembly of Lolium multiflorum.</title>
        <authorList>
            <person name="Chen Y."/>
            <person name="Copetti D."/>
            <person name="Kolliker R."/>
            <person name="Studer B."/>
        </authorList>
    </citation>
    <scope>NUCLEOTIDE SEQUENCE</scope>
    <source>
        <strain evidence="3">02402/16</strain>
        <tissue evidence="3">Leaf</tissue>
    </source>
</reference>
<comment type="similarity">
    <text evidence="1">Belongs to the plant acyltransferase family.</text>
</comment>
<organism evidence="3 4">
    <name type="scientific">Lolium multiflorum</name>
    <name type="common">Italian ryegrass</name>
    <name type="synonym">Lolium perenne subsp. multiflorum</name>
    <dbReference type="NCBI Taxonomy" id="4521"/>
    <lineage>
        <taxon>Eukaryota</taxon>
        <taxon>Viridiplantae</taxon>
        <taxon>Streptophyta</taxon>
        <taxon>Embryophyta</taxon>
        <taxon>Tracheophyta</taxon>
        <taxon>Spermatophyta</taxon>
        <taxon>Magnoliopsida</taxon>
        <taxon>Liliopsida</taxon>
        <taxon>Poales</taxon>
        <taxon>Poaceae</taxon>
        <taxon>BOP clade</taxon>
        <taxon>Pooideae</taxon>
        <taxon>Poodae</taxon>
        <taxon>Poeae</taxon>
        <taxon>Poeae Chloroplast Group 2 (Poeae type)</taxon>
        <taxon>Loliodinae</taxon>
        <taxon>Loliinae</taxon>
        <taxon>Lolium</taxon>
    </lineage>
</organism>
<evidence type="ECO:0000313" key="4">
    <source>
        <dbReference type="Proteomes" id="UP001231189"/>
    </source>
</evidence>
<dbReference type="AlphaFoldDB" id="A0AAD8SKR3"/>
<keyword evidence="4" id="KW-1185">Reference proteome</keyword>
<accession>A0AAD8SKR3</accession>
<dbReference type="Gene3D" id="3.30.559.10">
    <property type="entry name" value="Chloramphenicol acetyltransferase-like domain"/>
    <property type="match status" value="3"/>
</dbReference>
<dbReference type="GO" id="GO:0016747">
    <property type="term" value="F:acyltransferase activity, transferring groups other than amino-acyl groups"/>
    <property type="evidence" value="ECO:0007669"/>
    <property type="project" value="UniProtKB-ARBA"/>
</dbReference>
<gene>
    <name evidence="3" type="ORF">QYE76_071214</name>
</gene>
<dbReference type="PANTHER" id="PTHR31147:SF66">
    <property type="entry name" value="OS05G0315700 PROTEIN"/>
    <property type="match status" value="1"/>
</dbReference>
<evidence type="ECO:0000256" key="2">
    <source>
        <dbReference type="ARBA" id="ARBA00022679"/>
    </source>
</evidence>
<name>A0AAD8SKR3_LOLMU</name>